<dbReference type="RefSeq" id="WP_208468389.1">
    <property type="nucleotide sequence ID" value="NZ_JAGFNS010000010.1"/>
</dbReference>
<evidence type="ECO:0000313" key="3">
    <source>
        <dbReference type="Proteomes" id="UP000679690"/>
    </source>
</evidence>
<proteinExistence type="predicted"/>
<sequence>MTRSKMWVRLRYESEEATASGIYGMIVGAAVLVASHAPTAGRTVLAVLATLIIYWLAERYARIVAERIHAGHRPTWHTVRRQLTTGWEMITASALPLLVLISVKAGGGSLEKAIFAALVCTTVLLCLAGWLIGANGRLNPGERMVSMLVAGAFGATLIVLKTLLH</sequence>
<keyword evidence="1" id="KW-1133">Transmembrane helix</keyword>
<evidence type="ECO:0000256" key="1">
    <source>
        <dbReference type="SAM" id="Phobius"/>
    </source>
</evidence>
<feature type="transmembrane region" description="Helical" evidence="1">
    <location>
        <begin position="113"/>
        <end position="132"/>
    </location>
</feature>
<feature type="transmembrane region" description="Helical" evidence="1">
    <location>
        <begin position="82"/>
        <end position="101"/>
    </location>
</feature>
<accession>A0ABS3UKC7</accession>
<gene>
    <name evidence="2" type="ORF">J5X75_17050</name>
</gene>
<keyword evidence="1" id="KW-0472">Membrane</keyword>
<feature type="transmembrane region" description="Helical" evidence="1">
    <location>
        <begin position="43"/>
        <end position="61"/>
    </location>
</feature>
<dbReference type="Proteomes" id="UP000679690">
    <property type="component" value="Unassembled WGS sequence"/>
</dbReference>
<feature type="transmembrane region" description="Helical" evidence="1">
    <location>
        <begin position="144"/>
        <end position="164"/>
    </location>
</feature>
<organism evidence="2 3">
    <name type="scientific">Actinoplanes flavus</name>
    <dbReference type="NCBI Taxonomy" id="2820290"/>
    <lineage>
        <taxon>Bacteria</taxon>
        <taxon>Bacillati</taxon>
        <taxon>Actinomycetota</taxon>
        <taxon>Actinomycetes</taxon>
        <taxon>Micromonosporales</taxon>
        <taxon>Micromonosporaceae</taxon>
        <taxon>Actinoplanes</taxon>
    </lineage>
</organism>
<evidence type="ECO:0008006" key="4">
    <source>
        <dbReference type="Google" id="ProtNLM"/>
    </source>
</evidence>
<name>A0ABS3UKC7_9ACTN</name>
<comment type="caution">
    <text evidence="2">The sequence shown here is derived from an EMBL/GenBank/DDBJ whole genome shotgun (WGS) entry which is preliminary data.</text>
</comment>
<keyword evidence="1" id="KW-0812">Transmembrane</keyword>
<keyword evidence="3" id="KW-1185">Reference proteome</keyword>
<protein>
    <recommendedName>
        <fullName evidence="4">VIT family protein</fullName>
    </recommendedName>
</protein>
<feature type="transmembrane region" description="Helical" evidence="1">
    <location>
        <begin position="21"/>
        <end position="37"/>
    </location>
</feature>
<dbReference type="EMBL" id="JAGFNS010000010">
    <property type="protein sequence ID" value="MBO3739234.1"/>
    <property type="molecule type" value="Genomic_DNA"/>
</dbReference>
<evidence type="ECO:0000313" key="2">
    <source>
        <dbReference type="EMBL" id="MBO3739234.1"/>
    </source>
</evidence>
<reference evidence="2 3" key="1">
    <citation type="submission" date="2021-03" db="EMBL/GenBank/DDBJ databases">
        <title>Actinoplanes flavus sp. nov., a novel actinomycete isolated from Coconut Palm rhizosphere soil.</title>
        <authorList>
            <person name="Luo X."/>
        </authorList>
    </citation>
    <scope>NUCLEOTIDE SEQUENCE [LARGE SCALE GENOMIC DNA]</scope>
    <source>
        <strain evidence="2 3">NEAU-H7</strain>
    </source>
</reference>